<comment type="caution">
    <text evidence="1">The sequence shown here is derived from an EMBL/GenBank/DDBJ whole genome shotgun (WGS) entry which is preliminary data.</text>
</comment>
<organism evidence="1 2">
    <name type="scientific">Stylophora pistillata</name>
    <name type="common">Smooth cauliflower coral</name>
    <dbReference type="NCBI Taxonomy" id="50429"/>
    <lineage>
        <taxon>Eukaryota</taxon>
        <taxon>Metazoa</taxon>
        <taxon>Cnidaria</taxon>
        <taxon>Anthozoa</taxon>
        <taxon>Hexacorallia</taxon>
        <taxon>Scleractinia</taxon>
        <taxon>Astrocoeniina</taxon>
        <taxon>Pocilloporidae</taxon>
        <taxon>Stylophora</taxon>
    </lineage>
</organism>
<dbReference type="InterPro" id="IPR006186">
    <property type="entry name" value="Ser/Thr-sp_prot-phosphatase"/>
</dbReference>
<protein>
    <submittedName>
        <fullName evidence="1">Serine/threonine-protein phosphatase PP2A catalytic subunit 1</fullName>
    </submittedName>
</protein>
<dbReference type="Proteomes" id="UP000225706">
    <property type="component" value="Unassembled WGS sequence"/>
</dbReference>
<reference evidence="2" key="1">
    <citation type="journal article" date="2017" name="bioRxiv">
        <title>Comparative analysis of the genomes of Stylophora pistillata and Acropora digitifera provides evidence for extensive differences between species of corals.</title>
        <authorList>
            <person name="Voolstra C.R."/>
            <person name="Li Y."/>
            <person name="Liew Y.J."/>
            <person name="Baumgarten S."/>
            <person name="Zoccola D."/>
            <person name="Flot J.-F."/>
            <person name="Tambutte S."/>
            <person name="Allemand D."/>
            <person name="Aranda M."/>
        </authorList>
    </citation>
    <scope>NUCLEOTIDE SEQUENCE [LARGE SCALE GENOMIC DNA]</scope>
</reference>
<dbReference type="Gene3D" id="1.10.238.10">
    <property type="entry name" value="EF-hand"/>
    <property type="match status" value="1"/>
</dbReference>
<keyword evidence="2" id="KW-1185">Reference proteome</keyword>
<sequence length="655" mass="73213">MEGENVQVHIHGVAGVKHSICAEKGGSVTLTFHVSCKNCQNIVQSREKICDNGVSCCQLSESNSAFGSLFKWFSDSETQSEDVEEDVCQWIKKALSQELIVLEVSEVANGDSGLLQEQTKAERSSESTVANNRVSSTRMLERINTSGSNFHQKLCKVPAEGNFRTLEQVQPEKQQNSSGHTLKSVSTWKIPHRTPKDGLFSALEKLVESAHFGKLGPKGIGLSDGALKRFSTITYIIILPVHPSLSGKIFVFGSWSRIMDQAQEEKEFLQRKFDKYCDGLGVIKFEGFSLVMKELGVTAGLKGLFRAFDWNNHRQLTYQELLFGVAAMDPSTPHGGPSGELRCRYIFRCYSAEQESCLSFEGFKSMVKDIQRLKGESNEEDVVLKEARIKAKMFGSGPSDKLSLVDFLEAVGNLRFRGTSQLLRLPLSIIKLAQDEMYESLTQEKTSVITRSNSPVKKRRSEQMDDTLEFEGNNLTIGAVTEIQYELATHTVKVRRSGMLSDVSVMWDMKNTGMVSGSAQSELETNKLKIARLPSINCFNKQSDANQMLSALRYFERTIKSTATSKESFNWGLVEMTSLGNCLLCICRTLQEIIKTEPRLIRVKSPTYIVGDLHGNFRDLVCFEKVLWRMGPVLTPASFMFLGDYVDRGENGVEV</sequence>
<dbReference type="GO" id="GO:0004722">
    <property type="term" value="F:protein serine/threonine phosphatase activity"/>
    <property type="evidence" value="ECO:0007669"/>
    <property type="project" value="TreeGrafter"/>
</dbReference>
<dbReference type="PANTHER" id="PTHR11668:SF496">
    <property type="entry name" value="SERINE_THREONINE-PROTEIN PHOSPHATASE"/>
    <property type="match status" value="1"/>
</dbReference>
<gene>
    <name evidence="1" type="primary">Ppn1</name>
    <name evidence="1" type="ORF">AWC38_SpisGene3733</name>
</gene>
<dbReference type="STRING" id="50429.A0A2B4SL93"/>
<dbReference type="InterPro" id="IPR050341">
    <property type="entry name" value="PP1_catalytic_subunit"/>
</dbReference>
<dbReference type="Gene3D" id="3.60.21.10">
    <property type="match status" value="1"/>
</dbReference>
<evidence type="ECO:0000313" key="2">
    <source>
        <dbReference type="Proteomes" id="UP000225706"/>
    </source>
</evidence>
<dbReference type="GO" id="GO:0005634">
    <property type="term" value="C:nucleus"/>
    <property type="evidence" value="ECO:0007669"/>
    <property type="project" value="TreeGrafter"/>
</dbReference>
<dbReference type="InterPro" id="IPR029052">
    <property type="entry name" value="Metallo-depent_PP-like"/>
</dbReference>
<dbReference type="SUPFAM" id="SSF47473">
    <property type="entry name" value="EF-hand"/>
    <property type="match status" value="1"/>
</dbReference>
<evidence type="ECO:0000313" key="1">
    <source>
        <dbReference type="EMBL" id="PFX31454.1"/>
    </source>
</evidence>
<dbReference type="PRINTS" id="PR00114">
    <property type="entry name" value="STPHPHTASE"/>
</dbReference>
<name>A0A2B4SL93_STYPI</name>
<dbReference type="OrthoDB" id="256429at2759"/>
<dbReference type="SUPFAM" id="SSF56300">
    <property type="entry name" value="Metallo-dependent phosphatases"/>
    <property type="match status" value="1"/>
</dbReference>
<dbReference type="InterPro" id="IPR011992">
    <property type="entry name" value="EF-hand-dom_pair"/>
</dbReference>
<dbReference type="GO" id="GO:0005737">
    <property type="term" value="C:cytoplasm"/>
    <property type="evidence" value="ECO:0007669"/>
    <property type="project" value="TreeGrafter"/>
</dbReference>
<dbReference type="EMBL" id="LSMT01000035">
    <property type="protein sequence ID" value="PFX31454.1"/>
    <property type="molecule type" value="Genomic_DNA"/>
</dbReference>
<dbReference type="PANTHER" id="PTHR11668">
    <property type="entry name" value="SERINE/THREONINE PROTEIN PHOSPHATASE"/>
    <property type="match status" value="1"/>
</dbReference>
<accession>A0A2B4SL93</accession>
<proteinExistence type="predicted"/>
<dbReference type="AlphaFoldDB" id="A0A2B4SL93"/>